<dbReference type="InterPro" id="IPR019775">
    <property type="entry name" value="WD40_repeat_CS"/>
</dbReference>
<dbReference type="Pfam" id="PF25178">
    <property type="entry name" value="Beta-prop_WDR41"/>
    <property type="match status" value="1"/>
</dbReference>
<feature type="repeat" description="WD" evidence="3">
    <location>
        <begin position="57"/>
        <end position="78"/>
    </location>
</feature>
<evidence type="ECO:0000256" key="1">
    <source>
        <dbReference type="ARBA" id="ARBA00022574"/>
    </source>
</evidence>
<name>A0A3P8W632_CYNSE</name>
<reference evidence="4" key="2">
    <citation type="submission" date="2025-05" db="UniProtKB">
        <authorList>
            <consortium name="Ensembl"/>
        </authorList>
    </citation>
    <scope>IDENTIFICATION</scope>
</reference>
<dbReference type="PANTHER" id="PTHR22805:SF2">
    <property type="entry name" value="WD REPEAT-CONTAINING PROTEIN 41"/>
    <property type="match status" value="1"/>
</dbReference>
<organism evidence="4 5">
    <name type="scientific">Cynoglossus semilaevis</name>
    <name type="common">Tongue sole</name>
    <dbReference type="NCBI Taxonomy" id="244447"/>
    <lineage>
        <taxon>Eukaryota</taxon>
        <taxon>Metazoa</taxon>
        <taxon>Chordata</taxon>
        <taxon>Craniata</taxon>
        <taxon>Vertebrata</taxon>
        <taxon>Euteleostomi</taxon>
        <taxon>Actinopterygii</taxon>
        <taxon>Neopterygii</taxon>
        <taxon>Teleostei</taxon>
        <taxon>Neoteleostei</taxon>
        <taxon>Acanthomorphata</taxon>
        <taxon>Carangaria</taxon>
        <taxon>Pleuronectiformes</taxon>
        <taxon>Pleuronectoidei</taxon>
        <taxon>Cynoglossidae</taxon>
        <taxon>Cynoglossinae</taxon>
        <taxon>Cynoglossus</taxon>
    </lineage>
</organism>
<protein>
    <submittedName>
        <fullName evidence="4">WD repeat domain 41</fullName>
    </submittedName>
</protein>
<proteinExistence type="predicted"/>
<dbReference type="InterPro" id="IPR020472">
    <property type="entry name" value="WD40_PAC1"/>
</dbReference>
<evidence type="ECO:0000313" key="5">
    <source>
        <dbReference type="Proteomes" id="UP000265120"/>
    </source>
</evidence>
<dbReference type="SMART" id="SM00320">
    <property type="entry name" value="WD40"/>
    <property type="match status" value="6"/>
</dbReference>
<keyword evidence="2" id="KW-0677">Repeat</keyword>
<dbReference type="Ensembl" id="ENSCSET00000021319.1">
    <property type="protein sequence ID" value="ENSCSEP00000021047.1"/>
    <property type="gene ID" value="ENSCSEG00000013442.1"/>
</dbReference>
<dbReference type="GeneID" id="103390018"/>
<keyword evidence="5" id="KW-1185">Reference proteome</keyword>
<dbReference type="PRINTS" id="PR00320">
    <property type="entry name" value="GPROTEINBRPT"/>
</dbReference>
<dbReference type="OMA" id="VCLWNAQ"/>
<dbReference type="GO" id="GO:0005765">
    <property type="term" value="C:lysosomal membrane"/>
    <property type="evidence" value="ECO:0007669"/>
    <property type="project" value="TreeGrafter"/>
</dbReference>
<dbReference type="PANTHER" id="PTHR22805">
    <property type="entry name" value="WDR41-RELATED"/>
    <property type="match status" value="1"/>
</dbReference>
<reference evidence="4 5" key="1">
    <citation type="journal article" date="2014" name="Nat. Genet.">
        <title>Whole-genome sequence of a flatfish provides insights into ZW sex chromosome evolution and adaptation to a benthic lifestyle.</title>
        <authorList>
            <person name="Chen S."/>
            <person name="Zhang G."/>
            <person name="Shao C."/>
            <person name="Huang Q."/>
            <person name="Liu G."/>
            <person name="Zhang P."/>
            <person name="Song W."/>
            <person name="An N."/>
            <person name="Chalopin D."/>
            <person name="Volff J.N."/>
            <person name="Hong Y."/>
            <person name="Li Q."/>
            <person name="Sha Z."/>
            <person name="Zhou H."/>
            <person name="Xie M."/>
            <person name="Yu Q."/>
            <person name="Liu Y."/>
            <person name="Xiang H."/>
            <person name="Wang N."/>
            <person name="Wu K."/>
            <person name="Yang C."/>
            <person name="Zhou Q."/>
            <person name="Liao X."/>
            <person name="Yang L."/>
            <person name="Hu Q."/>
            <person name="Zhang J."/>
            <person name="Meng L."/>
            <person name="Jin L."/>
            <person name="Tian Y."/>
            <person name="Lian J."/>
            <person name="Yang J."/>
            <person name="Miao G."/>
            <person name="Liu S."/>
            <person name="Liang Z."/>
            <person name="Yan F."/>
            <person name="Li Y."/>
            <person name="Sun B."/>
            <person name="Zhang H."/>
            <person name="Zhang J."/>
            <person name="Zhu Y."/>
            <person name="Du M."/>
            <person name="Zhao Y."/>
            <person name="Schartl M."/>
            <person name="Tang Q."/>
            <person name="Wang J."/>
        </authorList>
    </citation>
    <scope>NUCLEOTIDE SEQUENCE</scope>
</reference>
<feature type="repeat" description="WD" evidence="3">
    <location>
        <begin position="79"/>
        <end position="126"/>
    </location>
</feature>
<dbReference type="KEGG" id="csem:103390018"/>
<evidence type="ECO:0000256" key="3">
    <source>
        <dbReference type="PROSITE-ProRule" id="PRU00221"/>
    </source>
</evidence>
<dbReference type="Proteomes" id="UP000265120">
    <property type="component" value="Chromosome 14"/>
</dbReference>
<dbReference type="PROSITE" id="PS50082">
    <property type="entry name" value="WD_REPEATS_2"/>
    <property type="match status" value="2"/>
</dbReference>
<dbReference type="AlphaFoldDB" id="A0A3P8W632"/>
<dbReference type="Gene3D" id="2.130.10.10">
    <property type="entry name" value="YVTN repeat-like/Quinoprotein amine dehydrogenase"/>
    <property type="match status" value="2"/>
</dbReference>
<dbReference type="InterPro" id="IPR015943">
    <property type="entry name" value="WD40/YVTN_repeat-like_dom_sf"/>
</dbReference>
<dbReference type="InterPro" id="IPR001680">
    <property type="entry name" value="WD40_rpt"/>
</dbReference>
<dbReference type="InterPro" id="IPR036322">
    <property type="entry name" value="WD40_repeat_dom_sf"/>
</dbReference>
<dbReference type="RefSeq" id="XP_024918272.1">
    <property type="nucleotide sequence ID" value="XM_025062504.1"/>
</dbReference>
<dbReference type="GeneTree" id="ENSGT00390000017026"/>
<dbReference type="Ensembl" id="ENSCSET00000021328.1">
    <property type="protein sequence ID" value="ENSCSEP00000021056.1"/>
    <property type="gene ID" value="ENSCSEG00000013442.1"/>
</dbReference>
<evidence type="ECO:0000256" key="2">
    <source>
        <dbReference type="ARBA" id="ARBA00022737"/>
    </source>
</evidence>
<sequence length="450" mass="50393">MLRWILGGREANSSVEKSPVLCIGEEQPKNWFTELQVLRGHFDIVRFLVQIDDFRCASAGDDGLILVWNIETGERLQELRGHSRQITAITTLNCNDGLMSHTFLITASSDRSVSLWDPDTGNRVQTVSDLQSSVKCLLVLERLCVWLSGGEELCVWNKDFQLQCHRQNHSDTGISALIELPKNCIAAAMDKEIIIYRLTFSTDSSMSLSEVYCLTDHQDQIRALINVVDGVFASGSHAGELILWDAVDWNILAYEHILWEESQPCAQAEIRLKAPRHSEMSIQHLTTNGKLILAAVGSGLYVYSLLTRTVVAYRKVAHDSNVLHTMLLSDSELMSCSEDGSVRMWEIQDLPLPDEHASAGFFGMWTFSRTNKQTGPPTKKVIEVPNIRTLELTGDLIGHSGAVQMFLSFRENGLVTCSADHLLILWKNGERQSHLRSLALFKKLEENGGL</sequence>
<dbReference type="STRING" id="244447.ENSCSEP00000021056"/>
<dbReference type="GO" id="GO:0010506">
    <property type="term" value="P:regulation of autophagy"/>
    <property type="evidence" value="ECO:0007669"/>
    <property type="project" value="InterPro"/>
</dbReference>
<dbReference type="InterPro" id="IPR040102">
    <property type="entry name" value="WDR41"/>
</dbReference>
<dbReference type="OrthoDB" id="273067at2759"/>
<dbReference type="PROSITE" id="PS00678">
    <property type="entry name" value="WD_REPEATS_1"/>
    <property type="match status" value="1"/>
</dbReference>
<dbReference type="CTD" id="55255"/>
<dbReference type="SUPFAM" id="SSF50978">
    <property type="entry name" value="WD40 repeat-like"/>
    <property type="match status" value="1"/>
</dbReference>
<evidence type="ECO:0000313" key="4">
    <source>
        <dbReference type="Ensembl" id="ENSCSEP00000021056.1"/>
    </source>
</evidence>
<keyword evidence="1 3" id="KW-0853">WD repeat</keyword>
<accession>A0A3P8W632</accession>